<dbReference type="PANTHER" id="PTHR34846">
    <property type="entry name" value="4-CARBOXYMUCONOLACTONE DECARBOXYLASE FAMILY PROTEIN (AFU_ORTHOLOGUE AFUA_6G11590)"/>
    <property type="match status" value="1"/>
</dbReference>
<keyword evidence="3" id="KW-1185">Reference proteome</keyword>
<keyword evidence="2" id="KW-0575">Peroxidase</keyword>
<proteinExistence type="predicted"/>
<feature type="domain" description="Carboxymuconolactone decarboxylase-like" evidence="1">
    <location>
        <begin position="44"/>
        <end position="127"/>
    </location>
</feature>
<dbReference type="InterPro" id="IPR003779">
    <property type="entry name" value="CMD-like"/>
</dbReference>
<dbReference type="AlphaFoldDB" id="A0A2T0T488"/>
<dbReference type="PANTHER" id="PTHR34846:SF5">
    <property type="entry name" value="CARBOXYMUCONOLACTONE DECARBOXYLASE-LIKE DOMAIN-CONTAINING PROTEIN"/>
    <property type="match status" value="1"/>
</dbReference>
<protein>
    <submittedName>
        <fullName evidence="2">Alkylhydroperoxidase family enzyme</fullName>
    </submittedName>
</protein>
<sequence>MRVVTRLAPVPRTLWPRPLQDVLEGSRADGEGRENLFGTLAHHPPLAYAWLGLVRLLTHDGLLPARTRELAVLRTSHRLGSAYVWARHAEHAAPLTGLTGAETAAVGGPVADHLWSAADRAVLEAVDELVADADLSDDVWDRLSAVLDEPRVVELLMVVGQCATAGMALRALRTPVGGTT</sequence>
<evidence type="ECO:0000313" key="2">
    <source>
        <dbReference type="EMBL" id="PRY40451.1"/>
    </source>
</evidence>
<gene>
    <name evidence="2" type="ORF">CLV43_106187</name>
</gene>
<evidence type="ECO:0000259" key="1">
    <source>
        <dbReference type="Pfam" id="PF02627"/>
    </source>
</evidence>
<dbReference type="GO" id="GO:0051920">
    <property type="term" value="F:peroxiredoxin activity"/>
    <property type="evidence" value="ECO:0007669"/>
    <property type="project" value="InterPro"/>
</dbReference>
<organism evidence="2 3">
    <name type="scientific">Umezawaea tangerina</name>
    <dbReference type="NCBI Taxonomy" id="84725"/>
    <lineage>
        <taxon>Bacteria</taxon>
        <taxon>Bacillati</taxon>
        <taxon>Actinomycetota</taxon>
        <taxon>Actinomycetes</taxon>
        <taxon>Pseudonocardiales</taxon>
        <taxon>Pseudonocardiaceae</taxon>
        <taxon>Umezawaea</taxon>
    </lineage>
</organism>
<evidence type="ECO:0000313" key="3">
    <source>
        <dbReference type="Proteomes" id="UP000239494"/>
    </source>
</evidence>
<name>A0A2T0T488_9PSEU</name>
<comment type="caution">
    <text evidence="2">The sequence shown here is derived from an EMBL/GenBank/DDBJ whole genome shotgun (WGS) entry which is preliminary data.</text>
</comment>
<dbReference type="EMBL" id="PVTF01000006">
    <property type="protein sequence ID" value="PRY40451.1"/>
    <property type="molecule type" value="Genomic_DNA"/>
</dbReference>
<keyword evidence="2" id="KW-0560">Oxidoreductase</keyword>
<dbReference type="Gene3D" id="1.20.1290.10">
    <property type="entry name" value="AhpD-like"/>
    <property type="match status" value="1"/>
</dbReference>
<dbReference type="Pfam" id="PF02627">
    <property type="entry name" value="CMD"/>
    <property type="match status" value="1"/>
</dbReference>
<reference evidence="2 3" key="1">
    <citation type="submission" date="2018-03" db="EMBL/GenBank/DDBJ databases">
        <title>Genomic Encyclopedia of Archaeal and Bacterial Type Strains, Phase II (KMG-II): from individual species to whole genera.</title>
        <authorList>
            <person name="Goeker M."/>
        </authorList>
    </citation>
    <scope>NUCLEOTIDE SEQUENCE [LARGE SCALE GENOMIC DNA]</scope>
    <source>
        <strain evidence="2 3">DSM 44720</strain>
    </source>
</reference>
<dbReference type="Proteomes" id="UP000239494">
    <property type="component" value="Unassembled WGS sequence"/>
</dbReference>
<dbReference type="SUPFAM" id="SSF69118">
    <property type="entry name" value="AhpD-like"/>
    <property type="match status" value="1"/>
</dbReference>
<dbReference type="InterPro" id="IPR029032">
    <property type="entry name" value="AhpD-like"/>
</dbReference>
<accession>A0A2T0T488</accession>
<dbReference type="OrthoDB" id="4704294at2"/>